<sequence>MRRIALSLMCVGLLVACTPEEPVQTSLPPTSTVSTVSTPSPSPTTSAPSAVATPSPSPSPTAVESFPPPPATESPEQAAVRAAWTEYYTQFAKYAADPGLGDLTELTMLVTDEELPETLGQVQRLRGANEVLTEGFRFRDVVVTIPHPDSGAVDSALVAYCFDRSGLQVQDSESGEVIPRSLSNMEEQATLERGSDGRWRIASIRNRESSC</sequence>
<reference evidence="2 3" key="1">
    <citation type="journal article" date="2016" name="Int. J. Syst. Evol. Microbiol.">
        <title>Tessaracoccus flavus sp. nov., isolated from the drainage system of a lindane-producing factory.</title>
        <authorList>
            <person name="Kumari R."/>
            <person name="Singh P."/>
            <person name="Schumann P."/>
            <person name="Lal R."/>
        </authorList>
    </citation>
    <scope>NUCLEOTIDE SEQUENCE [LARGE SCALE GENOMIC DNA]</scope>
    <source>
        <strain evidence="2 3">RP1T</strain>
    </source>
</reference>
<feature type="region of interest" description="Disordered" evidence="1">
    <location>
        <begin position="22"/>
        <end position="78"/>
    </location>
</feature>
<feature type="compositionally biased region" description="Low complexity" evidence="1">
    <location>
        <begin position="28"/>
        <end position="54"/>
    </location>
</feature>
<accession>A0A1Q2CC91</accession>
<dbReference type="KEGG" id="tfl:RPIT_01955"/>
<protein>
    <submittedName>
        <fullName evidence="2">Uncharacterized protein</fullName>
    </submittedName>
</protein>
<proteinExistence type="predicted"/>
<evidence type="ECO:0000313" key="2">
    <source>
        <dbReference type="EMBL" id="AQP43724.1"/>
    </source>
</evidence>
<dbReference type="PROSITE" id="PS51257">
    <property type="entry name" value="PROKAR_LIPOPROTEIN"/>
    <property type="match status" value="1"/>
</dbReference>
<dbReference type="EMBL" id="CP019605">
    <property type="protein sequence ID" value="AQP43724.1"/>
    <property type="molecule type" value="Genomic_DNA"/>
</dbReference>
<dbReference type="AlphaFoldDB" id="A0A1Q2CC91"/>
<evidence type="ECO:0000256" key="1">
    <source>
        <dbReference type="SAM" id="MobiDB-lite"/>
    </source>
</evidence>
<keyword evidence="3" id="KW-1185">Reference proteome</keyword>
<dbReference type="Proteomes" id="UP000188324">
    <property type="component" value="Chromosome"/>
</dbReference>
<organism evidence="2 3">
    <name type="scientific">Tessaracoccus flavus</name>
    <dbReference type="NCBI Taxonomy" id="1610493"/>
    <lineage>
        <taxon>Bacteria</taxon>
        <taxon>Bacillati</taxon>
        <taxon>Actinomycetota</taxon>
        <taxon>Actinomycetes</taxon>
        <taxon>Propionibacteriales</taxon>
        <taxon>Propionibacteriaceae</taxon>
        <taxon>Tessaracoccus</taxon>
    </lineage>
</organism>
<name>A0A1Q2CC91_9ACTN</name>
<evidence type="ECO:0000313" key="3">
    <source>
        <dbReference type="Proteomes" id="UP000188324"/>
    </source>
</evidence>
<gene>
    <name evidence="2" type="ORF">RPIT_01955</name>
</gene>